<keyword evidence="2" id="KW-0326">Glycosidase</keyword>
<evidence type="ECO:0000313" key="3">
    <source>
        <dbReference type="Proteomes" id="UP000886748"/>
    </source>
</evidence>
<dbReference type="Pfam" id="PF09992">
    <property type="entry name" value="NAGPA"/>
    <property type="match status" value="1"/>
</dbReference>
<keyword evidence="2" id="KW-0378">Hydrolase</keyword>
<reference evidence="2" key="1">
    <citation type="submission" date="2020-10" db="EMBL/GenBank/DDBJ databases">
        <authorList>
            <person name="Gilroy R."/>
        </authorList>
    </citation>
    <scope>NUCLEOTIDE SEQUENCE</scope>
    <source>
        <strain evidence="2">CHK154-7741</strain>
    </source>
</reference>
<comment type="caution">
    <text evidence="2">The sequence shown here is derived from an EMBL/GenBank/DDBJ whole genome shotgun (WGS) entry which is preliminary data.</text>
</comment>
<protein>
    <submittedName>
        <fullName evidence="2">Phosphodiester glycosidase family protein</fullName>
    </submittedName>
</protein>
<gene>
    <name evidence="2" type="ORF">IAD26_04585</name>
</gene>
<name>A0A9D1SRD9_9CLOT</name>
<dbReference type="GO" id="GO:0016798">
    <property type="term" value="F:hydrolase activity, acting on glycosyl bonds"/>
    <property type="evidence" value="ECO:0007669"/>
    <property type="project" value="UniProtKB-KW"/>
</dbReference>
<dbReference type="Proteomes" id="UP000886748">
    <property type="component" value="Unassembled WGS sequence"/>
</dbReference>
<dbReference type="PANTHER" id="PTHR40446">
    <property type="entry name" value="N-ACETYLGLUCOSAMINE-1-PHOSPHODIESTER ALPHA-N-ACETYLGLUCOSAMINIDASE"/>
    <property type="match status" value="1"/>
</dbReference>
<reference evidence="2" key="2">
    <citation type="journal article" date="2021" name="PeerJ">
        <title>Extensive microbial diversity within the chicken gut microbiome revealed by metagenomics and culture.</title>
        <authorList>
            <person name="Gilroy R."/>
            <person name="Ravi A."/>
            <person name="Getino M."/>
            <person name="Pursley I."/>
            <person name="Horton D.L."/>
            <person name="Alikhan N.F."/>
            <person name="Baker D."/>
            <person name="Gharbi K."/>
            <person name="Hall N."/>
            <person name="Watson M."/>
            <person name="Adriaenssens E.M."/>
            <person name="Foster-Nyarko E."/>
            <person name="Jarju S."/>
            <person name="Secka A."/>
            <person name="Antonio M."/>
            <person name="Oren A."/>
            <person name="Chaudhuri R.R."/>
            <person name="La Ragione R."/>
            <person name="Hildebrand F."/>
            <person name="Pallen M.J."/>
        </authorList>
    </citation>
    <scope>NUCLEOTIDE SEQUENCE</scope>
    <source>
        <strain evidence="2">CHK154-7741</strain>
    </source>
</reference>
<feature type="domain" description="Phosphodiester glycosidase" evidence="1">
    <location>
        <begin position="242"/>
        <end position="410"/>
    </location>
</feature>
<evidence type="ECO:0000313" key="2">
    <source>
        <dbReference type="EMBL" id="HIU92394.1"/>
    </source>
</evidence>
<dbReference type="InterPro" id="IPR018711">
    <property type="entry name" value="NAGPA"/>
</dbReference>
<dbReference type="AlphaFoldDB" id="A0A9D1SRD9"/>
<accession>A0A9D1SRD9</accession>
<evidence type="ECO:0000259" key="1">
    <source>
        <dbReference type="Pfam" id="PF09992"/>
    </source>
</evidence>
<dbReference type="EMBL" id="DVOD01000033">
    <property type="protein sequence ID" value="HIU92394.1"/>
    <property type="molecule type" value="Genomic_DNA"/>
</dbReference>
<dbReference type="PANTHER" id="PTHR40446:SF2">
    <property type="entry name" value="N-ACETYLGLUCOSAMINE-1-PHOSPHODIESTER ALPHA-N-ACETYLGLUCOSAMINIDASE"/>
    <property type="match status" value="1"/>
</dbReference>
<sequence length="423" mass="46768">MNTALAYNQKSIRKIVNNSLYFTVLLSLFCSQSLLVNNNLFANEAIINNGANITQDKVEEQTRSLTEEKQRWESMLRQRYRNGAILTLADGVKHIRMVKYINSRPVKINIVEVNTKINPNIEIAPQLASTNLKHRATIRTIASRNNSIAAVNGTYFKPQNGVPLGTLMIDKKVYTGPIHNRVAMGIGKNEFKMAQVQFNSTLKAGRQSLKIDNINQPRMLSTYTLLYTRDWGLASPTPPKYGVNIAIQDNKITAISYGSTAIPENGYVISGPKAKLEPFFMAKKIELDIKMVPQWENIDHIISGGPYLIKDGEVFIDVTAQKLGAITGKNPRTAIGYTAHNEFIMVTVDGREHASVGMTLGELARMMKGFGCINAMNLDGGGSTVMYVQGKVVNNPAQKGGIPISNALTISERTRIAYDENNS</sequence>
<organism evidence="2 3">
    <name type="scientific">Candidatus Limenecus avicola</name>
    <dbReference type="NCBI Taxonomy" id="2840847"/>
    <lineage>
        <taxon>Bacteria</taxon>
        <taxon>Bacillati</taxon>
        <taxon>Bacillota</taxon>
        <taxon>Clostridia</taxon>
        <taxon>Eubacteriales</taxon>
        <taxon>Clostridiaceae</taxon>
        <taxon>Clostridiaceae incertae sedis</taxon>
        <taxon>Candidatus Limenecus</taxon>
    </lineage>
</organism>
<proteinExistence type="predicted"/>